<evidence type="ECO:0000313" key="1">
    <source>
        <dbReference type="EMBL" id="GBP44670.1"/>
    </source>
</evidence>
<sequence>MIKLTAAGKSGLVRYDIWRAGGCAEAGVHTTQSEPKIFYPPKAGTNIVPHGVREFSKYLLNCSCNVQIYSNYTNTGRASASRRTNWTVRFRVHLFEVATEPEKIDNYK</sequence>
<reference evidence="1 2" key="1">
    <citation type="journal article" date="2019" name="Commun. Biol.">
        <title>The bagworm genome reveals a unique fibroin gene that provides high tensile strength.</title>
        <authorList>
            <person name="Kono N."/>
            <person name="Nakamura H."/>
            <person name="Ohtoshi R."/>
            <person name="Tomita M."/>
            <person name="Numata K."/>
            <person name="Arakawa K."/>
        </authorList>
    </citation>
    <scope>NUCLEOTIDE SEQUENCE [LARGE SCALE GENOMIC DNA]</scope>
</reference>
<name>A0A4C1W1F8_EUMVA</name>
<dbReference type="Proteomes" id="UP000299102">
    <property type="component" value="Unassembled WGS sequence"/>
</dbReference>
<evidence type="ECO:0000313" key="2">
    <source>
        <dbReference type="Proteomes" id="UP000299102"/>
    </source>
</evidence>
<proteinExistence type="predicted"/>
<gene>
    <name evidence="1" type="ORF">EVAR_44198_1</name>
</gene>
<dbReference type="EMBL" id="BGZK01000456">
    <property type="protein sequence ID" value="GBP44670.1"/>
    <property type="molecule type" value="Genomic_DNA"/>
</dbReference>
<dbReference type="AlphaFoldDB" id="A0A4C1W1F8"/>
<accession>A0A4C1W1F8</accession>
<protein>
    <submittedName>
        <fullName evidence="1">Uncharacterized protein</fullName>
    </submittedName>
</protein>
<keyword evidence="2" id="KW-1185">Reference proteome</keyword>
<comment type="caution">
    <text evidence="1">The sequence shown here is derived from an EMBL/GenBank/DDBJ whole genome shotgun (WGS) entry which is preliminary data.</text>
</comment>
<organism evidence="1 2">
    <name type="scientific">Eumeta variegata</name>
    <name type="common">Bagworm moth</name>
    <name type="synonym">Eumeta japonica</name>
    <dbReference type="NCBI Taxonomy" id="151549"/>
    <lineage>
        <taxon>Eukaryota</taxon>
        <taxon>Metazoa</taxon>
        <taxon>Ecdysozoa</taxon>
        <taxon>Arthropoda</taxon>
        <taxon>Hexapoda</taxon>
        <taxon>Insecta</taxon>
        <taxon>Pterygota</taxon>
        <taxon>Neoptera</taxon>
        <taxon>Endopterygota</taxon>
        <taxon>Lepidoptera</taxon>
        <taxon>Glossata</taxon>
        <taxon>Ditrysia</taxon>
        <taxon>Tineoidea</taxon>
        <taxon>Psychidae</taxon>
        <taxon>Oiketicinae</taxon>
        <taxon>Eumeta</taxon>
    </lineage>
</organism>